<comment type="caution">
    <text evidence="1">The sequence shown here is derived from an EMBL/GenBank/DDBJ whole genome shotgun (WGS) entry which is preliminary data.</text>
</comment>
<dbReference type="InterPro" id="IPR050179">
    <property type="entry name" value="Trans_hexapeptide_repeat"/>
</dbReference>
<evidence type="ECO:0000313" key="2">
    <source>
        <dbReference type="Proteomes" id="UP000712157"/>
    </source>
</evidence>
<dbReference type="CDD" id="cd03349">
    <property type="entry name" value="LbH_XAT"/>
    <property type="match status" value="1"/>
</dbReference>
<evidence type="ECO:0000313" key="1">
    <source>
        <dbReference type="EMBL" id="MBU9736598.1"/>
    </source>
</evidence>
<gene>
    <name evidence="1" type="ORF">KTH89_08610</name>
</gene>
<dbReference type="SUPFAM" id="SSF51161">
    <property type="entry name" value="Trimeric LpxA-like enzymes"/>
    <property type="match status" value="1"/>
</dbReference>
<dbReference type="Gene3D" id="2.160.10.10">
    <property type="entry name" value="Hexapeptide repeat proteins"/>
    <property type="match status" value="1"/>
</dbReference>
<organism evidence="1 2">
    <name type="scientific">Diplocloster agilis</name>
    <dbReference type="NCBI Taxonomy" id="2850323"/>
    <lineage>
        <taxon>Bacteria</taxon>
        <taxon>Bacillati</taxon>
        <taxon>Bacillota</taxon>
        <taxon>Clostridia</taxon>
        <taxon>Lachnospirales</taxon>
        <taxon>Lachnospiraceae</taxon>
        <taxon>Diplocloster</taxon>
    </lineage>
</organism>
<reference evidence="1" key="1">
    <citation type="submission" date="2021-06" db="EMBL/GenBank/DDBJ databases">
        <title>Description of novel taxa of the family Lachnospiraceae.</title>
        <authorList>
            <person name="Chaplin A.V."/>
            <person name="Sokolova S.R."/>
            <person name="Pikina A.P."/>
            <person name="Korzhanova M."/>
            <person name="Belova V."/>
            <person name="Korostin D."/>
            <person name="Efimov B.A."/>
        </authorList>
    </citation>
    <scope>NUCLEOTIDE SEQUENCE</scope>
    <source>
        <strain evidence="1">ASD5720</strain>
    </source>
</reference>
<dbReference type="InterPro" id="IPR001451">
    <property type="entry name" value="Hexapep"/>
</dbReference>
<proteinExistence type="predicted"/>
<accession>A0A949JWS6</accession>
<dbReference type="InterPro" id="IPR011004">
    <property type="entry name" value="Trimer_LpxA-like_sf"/>
</dbReference>
<keyword evidence="2" id="KW-1185">Reference proteome</keyword>
<dbReference type="PANTHER" id="PTHR43300">
    <property type="entry name" value="ACETYLTRANSFERASE"/>
    <property type="match status" value="1"/>
</dbReference>
<dbReference type="PANTHER" id="PTHR43300:SF11">
    <property type="entry name" value="ACETYLTRANSFERASE RV3034C-RELATED"/>
    <property type="match status" value="1"/>
</dbReference>
<protein>
    <submittedName>
        <fullName evidence="1">CatB-related O-acetyltransferase</fullName>
    </submittedName>
</protein>
<name>A0A949JWS6_9FIRM</name>
<dbReference type="Pfam" id="PF00132">
    <property type="entry name" value="Hexapep"/>
    <property type="match status" value="1"/>
</dbReference>
<sequence>MLNTYLGYGTIVQHDCVLNDVKVGRFTGIGPNVKFVIGQHPTSKFVSTHTAFFTLSPVSGFTYVKEQKFPDYAEPVCDGRYQFKVGSDVWFGDGATIMAGVTIGDGAVIAAGAVVTKDVPPYAIVGGVPAKVIKYRFDEEDRKFLMDFKWWDRDISWIESHADYFDDIERFKKIVKEEGLR</sequence>
<dbReference type="AlphaFoldDB" id="A0A949JWS6"/>
<dbReference type="EMBL" id="JAHQCW010000011">
    <property type="protein sequence ID" value="MBU9736598.1"/>
    <property type="molecule type" value="Genomic_DNA"/>
</dbReference>
<dbReference type="Proteomes" id="UP000712157">
    <property type="component" value="Unassembled WGS sequence"/>
</dbReference>